<dbReference type="STRING" id="27342.A0A0H2R2L9"/>
<dbReference type="GO" id="GO:0032784">
    <property type="term" value="P:regulation of DNA-templated transcription elongation"/>
    <property type="evidence" value="ECO:0007669"/>
    <property type="project" value="InterPro"/>
</dbReference>
<feature type="compositionally biased region" description="Acidic residues" evidence="1">
    <location>
        <begin position="15"/>
        <end position="45"/>
    </location>
</feature>
<keyword evidence="4" id="KW-1185">Reference proteome</keyword>
<dbReference type="PANTHER" id="PTHR11125:SF7">
    <property type="entry name" value="TRANSCRIPTION ELONGATION FACTOR SPT5"/>
    <property type="match status" value="1"/>
</dbReference>
<evidence type="ECO:0000256" key="1">
    <source>
        <dbReference type="SAM" id="MobiDB-lite"/>
    </source>
</evidence>
<feature type="non-terminal residue" evidence="3">
    <location>
        <position position="224"/>
    </location>
</feature>
<protein>
    <recommendedName>
        <fullName evidence="2">NGN domain-containing protein</fullName>
    </recommendedName>
</protein>
<dbReference type="InterPro" id="IPR005100">
    <property type="entry name" value="NGN-domain"/>
</dbReference>
<dbReference type="GO" id="GO:0006357">
    <property type="term" value="P:regulation of transcription by RNA polymerase II"/>
    <property type="evidence" value="ECO:0007669"/>
    <property type="project" value="InterPro"/>
</dbReference>
<dbReference type="InterPro" id="IPR039659">
    <property type="entry name" value="SPT5"/>
</dbReference>
<dbReference type="AlphaFoldDB" id="A0A0H2R2L9"/>
<dbReference type="InParanoid" id="A0A0H2R2L9"/>
<reference evidence="3 4" key="1">
    <citation type="submission" date="2015-04" db="EMBL/GenBank/DDBJ databases">
        <title>Complete genome sequence of Schizopora paradoxa KUC8140, a cosmopolitan wood degrader in East Asia.</title>
        <authorList>
            <consortium name="DOE Joint Genome Institute"/>
            <person name="Min B."/>
            <person name="Park H."/>
            <person name="Jang Y."/>
            <person name="Kim J.-J."/>
            <person name="Kim K.H."/>
            <person name="Pangilinan J."/>
            <person name="Lipzen A."/>
            <person name="Riley R."/>
            <person name="Grigoriev I.V."/>
            <person name="Spatafora J.W."/>
            <person name="Choi I.-G."/>
        </authorList>
    </citation>
    <scope>NUCLEOTIDE SEQUENCE [LARGE SCALE GENOMIC DNA]</scope>
    <source>
        <strain evidence="3 4">KUC8140</strain>
    </source>
</reference>
<sequence>MRKRHNPLRFLDITADVDSDDEEVEDDDEVYEDDLPEDGIAEDPGDIGRRNSIGFCPPDADDPDVDAAFQAFHRRAIARGNHNRSSPSSEDDEDDDTPSPLSNLLRTVASLPAVDDNSIFCVPVKPGKEWSVILNLMRRKNLTSLQKKAEGLREGFGDGVISIFSVPKSPGRVYFEATALSPVHELAHDIDYIYTRLAFTVPLPERISLLQSCNTSPPIVEGDH</sequence>
<dbReference type="PANTHER" id="PTHR11125">
    <property type="entry name" value="SUPPRESSOR OF TY 5"/>
    <property type="match status" value="1"/>
</dbReference>
<feature type="region of interest" description="Disordered" evidence="1">
    <location>
        <begin position="1"/>
        <end position="65"/>
    </location>
</feature>
<dbReference type="EMBL" id="KQ087105">
    <property type="protein sequence ID" value="KLO03743.1"/>
    <property type="molecule type" value="Genomic_DNA"/>
</dbReference>
<name>A0A0H2R2L9_9AGAM</name>
<evidence type="ECO:0000313" key="4">
    <source>
        <dbReference type="Proteomes" id="UP000053477"/>
    </source>
</evidence>
<evidence type="ECO:0000259" key="2">
    <source>
        <dbReference type="Pfam" id="PF03439"/>
    </source>
</evidence>
<dbReference type="InterPro" id="IPR036735">
    <property type="entry name" value="NGN_dom_sf"/>
</dbReference>
<gene>
    <name evidence="3" type="ORF">SCHPADRAFT_897580</name>
</gene>
<dbReference type="Pfam" id="PF03439">
    <property type="entry name" value="Spt5-NGN"/>
    <property type="match status" value="1"/>
</dbReference>
<organism evidence="3 4">
    <name type="scientific">Schizopora paradoxa</name>
    <dbReference type="NCBI Taxonomy" id="27342"/>
    <lineage>
        <taxon>Eukaryota</taxon>
        <taxon>Fungi</taxon>
        <taxon>Dikarya</taxon>
        <taxon>Basidiomycota</taxon>
        <taxon>Agaricomycotina</taxon>
        <taxon>Agaricomycetes</taxon>
        <taxon>Hymenochaetales</taxon>
        <taxon>Schizoporaceae</taxon>
        <taxon>Schizopora</taxon>
    </lineage>
</organism>
<dbReference type="OrthoDB" id="3117547at2759"/>
<dbReference type="GO" id="GO:0006368">
    <property type="term" value="P:transcription elongation by RNA polymerase II"/>
    <property type="evidence" value="ECO:0007669"/>
    <property type="project" value="TreeGrafter"/>
</dbReference>
<accession>A0A0H2R2L9</accession>
<dbReference type="Gene3D" id="3.30.70.940">
    <property type="entry name" value="NusG, N-terminal domain"/>
    <property type="match status" value="1"/>
</dbReference>
<feature type="domain" description="NGN" evidence="2">
    <location>
        <begin position="118"/>
        <end position="206"/>
    </location>
</feature>
<evidence type="ECO:0000313" key="3">
    <source>
        <dbReference type="EMBL" id="KLO03743.1"/>
    </source>
</evidence>
<dbReference type="GO" id="GO:0032044">
    <property type="term" value="C:DSIF complex"/>
    <property type="evidence" value="ECO:0007669"/>
    <property type="project" value="TreeGrafter"/>
</dbReference>
<feature type="region of interest" description="Disordered" evidence="1">
    <location>
        <begin position="77"/>
        <end position="103"/>
    </location>
</feature>
<proteinExistence type="predicted"/>
<dbReference type="GO" id="GO:0003729">
    <property type="term" value="F:mRNA binding"/>
    <property type="evidence" value="ECO:0007669"/>
    <property type="project" value="TreeGrafter"/>
</dbReference>
<dbReference type="Proteomes" id="UP000053477">
    <property type="component" value="Unassembled WGS sequence"/>
</dbReference>